<comment type="similarity">
    <text evidence="4 5">Belongs to the cytochrome b5 family.</text>
</comment>
<dbReference type="Proteomes" id="UP000626109">
    <property type="component" value="Unassembled WGS sequence"/>
</dbReference>
<evidence type="ECO:0000256" key="2">
    <source>
        <dbReference type="ARBA" id="ARBA00022723"/>
    </source>
</evidence>
<dbReference type="GO" id="GO:0016020">
    <property type="term" value="C:membrane"/>
    <property type="evidence" value="ECO:0007669"/>
    <property type="project" value="TreeGrafter"/>
</dbReference>
<dbReference type="InterPro" id="IPR018506">
    <property type="entry name" value="Cyt_B5_heme-BS"/>
</dbReference>
<dbReference type="PROSITE" id="PS00191">
    <property type="entry name" value="CYTOCHROME_B5_1"/>
    <property type="match status" value="2"/>
</dbReference>
<feature type="domain" description="Cytochrome b5 heme-binding" evidence="6">
    <location>
        <begin position="1"/>
        <end position="58"/>
    </location>
</feature>
<evidence type="ECO:0000256" key="5">
    <source>
        <dbReference type="RuleBase" id="RU362121"/>
    </source>
</evidence>
<evidence type="ECO:0000259" key="6">
    <source>
        <dbReference type="PROSITE" id="PS50255"/>
    </source>
</evidence>
<dbReference type="InterPro" id="IPR050668">
    <property type="entry name" value="Cytochrome_b5"/>
</dbReference>
<accession>A0A813M0T4</accession>
<keyword evidence="1 5" id="KW-0349">Heme</keyword>
<dbReference type="Pfam" id="PF00173">
    <property type="entry name" value="Cyt-b5"/>
    <property type="match status" value="2"/>
</dbReference>
<evidence type="ECO:0000313" key="8">
    <source>
        <dbReference type="Proteomes" id="UP000626109"/>
    </source>
</evidence>
<feature type="domain" description="Cytochrome b5 heme-binding" evidence="6">
    <location>
        <begin position="144"/>
        <end position="220"/>
    </location>
</feature>
<comment type="caution">
    <text evidence="7">The sequence shown here is derived from an EMBL/GenBank/DDBJ whole genome shotgun (WGS) entry which is preliminary data.</text>
</comment>
<dbReference type="AlphaFoldDB" id="A0A813M0T4"/>
<gene>
    <name evidence="7" type="ORF">PGLA2088_LOCUS51193</name>
</gene>
<reference evidence="7" key="1">
    <citation type="submission" date="2021-02" db="EMBL/GenBank/DDBJ databases">
        <authorList>
            <person name="Dougan E. K."/>
            <person name="Rhodes N."/>
            <person name="Thang M."/>
            <person name="Chan C."/>
        </authorList>
    </citation>
    <scope>NUCLEOTIDE SEQUENCE</scope>
</reference>
<evidence type="ECO:0000256" key="1">
    <source>
        <dbReference type="ARBA" id="ARBA00022617"/>
    </source>
</evidence>
<dbReference type="PROSITE" id="PS50255">
    <property type="entry name" value="CYTOCHROME_B5_2"/>
    <property type="match status" value="2"/>
</dbReference>
<protein>
    <recommendedName>
        <fullName evidence="6">Cytochrome b5 heme-binding domain-containing protein</fullName>
    </recommendedName>
</protein>
<keyword evidence="3 5" id="KW-0408">Iron</keyword>
<sequence>MSLSAEEVAKHASKTDCWVVVGEEVLDVTEFMEDHPGGSKAIMMFAGRDATEEFDMLHERKVIKKYGIDEGTVVVKGTFKKYSEWPKPMWHVAQRVSFGILCSSMISHATRYDAWYAKLREQVWRGRLGDEHADDCQLCYREDSRKLPADEVAKHASKTDCWVVVGEEVLDVTEFMEDHPGGSKAIMMFAGRDATEEFDMLHERKVASLYAIEVAAADVCVCAASWAVIKKYGIDEGTVVVKGTFKK</sequence>
<dbReference type="InterPro" id="IPR036400">
    <property type="entry name" value="Cyt_B5-like_heme/steroid_sf"/>
</dbReference>
<dbReference type="SUPFAM" id="SSF55856">
    <property type="entry name" value="Cytochrome b5-like heme/steroid binding domain"/>
    <property type="match status" value="2"/>
</dbReference>
<evidence type="ECO:0000256" key="3">
    <source>
        <dbReference type="ARBA" id="ARBA00023004"/>
    </source>
</evidence>
<dbReference type="Gene3D" id="3.10.120.10">
    <property type="entry name" value="Cytochrome b5-like heme/steroid binding domain"/>
    <property type="match status" value="2"/>
</dbReference>
<dbReference type="GO" id="GO:0046872">
    <property type="term" value="F:metal ion binding"/>
    <property type="evidence" value="ECO:0007669"/>
    <property type="project" value="UniProtKB-UniRule"/>
</dbReference>
<proteinExistence type="inferred from homology"/>
<name>A0A813M0T4_POLGL</name>
<evidence type="ECO:0000256" key="4">
    <source>
        <dbReference type="ARBA" id="ARBA00038168"/>
    </source>
</evidence>
<dbReference type="GO" id="GO:0020037">
    <property type="term" value="F:heme binding"/>
    <property type="evidence" value="ECO:0007669"/>
    <property type="project" value="UniProtKB-UniRule"/>
</dbReference>
<dbReference type="InterPro" id="IPR001199">
    <property type="entry name" value="Cyt_B5-like_heme/steroid-bd"/>
</dbReference>
<evidence type="ECO:0000313" key="7">
    <source>
        <dbReference type="EMBL" id="CAE8742973.1"/>
    </source>
</evidence>
<dbReference type="EMBL" id="CAJNNW010037569">
    <property type="protein sequence ID" value="CAE8742973.1"/>
    <property type="molecule type" value="Genomic_DNA"/>
</dbReference>
<dbReference type="SMART" id="SM01117">
    <property type="entry name" value="Cyt-b5"/>
    <property type="match status" value="2"/>
</dbReference>
<dbReference type="PANTHER" id="PTHR19359">
    <property type="entry name" value="CYTOCHROME B5"/>
    <property type="match status" value="1"/>
</dbReference>
<organism evidence="7 8">
    <name type="scientific">Polarella glacialis</name>
    <name type="common">Dinoflagellate</name>
    <dbReference type="NCBI Taxonomy" id="89957"/>
    <lineage>
        <taxon>Eukaryota</taxon>
        <taxon>Sar</taxon>
        <taxon>Alveolata</taxon>
        <taxon>Dinophyceae</taxon>
        <taxon>Suessiales</taxon>
        <taxon>Suessiaceae</taxon>
        <taxon>Polarella</taxon>
    </lineage>
</organism>
<keyword evidence="2 5" id="KW-0479">Metal-binding</keyword>
<dbReference type="PRINTS" id="PR00363">
    <property type="entry name" value="CYTOCHROMEB5"/>
</dbReference>